<protein>
    <submittedName>
        <fullName evidence="2">CM0545.450.nc protein</fullName>
    </submittedName>
</protein>
<keyword evidence="1" id="KW-0472">Membrane</keyword>
<reference evidence="2" key="2">
    <citation type="journal article" date="2008" name="DNA Res.">
        <title>Genome structure of the legume, Lotus japonicus.</title>
        <authorList>
            <person name="Sato S."/>
            <person name="Nakamura Y."/>
            <person name="Kaneko T."/>
            <person name="Asamizu E."/>
            <person name="Kato T."/>
            <person name="Nakao M."/>
            <person name="Sasamoto S."/>
            <person name="Watanabe A."/>
            <person name="Ono A."/>
            <person name="Kawashima K."/>
            <person name="Fujishiro T."/>
            <person name="Katoh M."/>
            <person name="Kohara M."/>
            <person name="Kishida Y."/>
            <person name="Minami C."/>
            <person name="Nakayama S."/>
            <person name="Nakazaki N."/>
            <person name="Shimizu Y."/>
            <person name="Shinpo S."/>
            <person name="Takahashi C."/>
            <person name="Wada T."/>
            <person name="Yamada M."/>
            <person name="Ohmido N."/>
            <person name="Hayashi M."/>
            <person name="Fukui K."/>
            <person name="Baba T."/>
            <person name="Nakamichi T."/>
            <person name="Mori H."/>
            <person name="Tabata S."/>
        </authorList>
    </citation>
    <scope>NUCLEOTIDE SEQUENCE</scope>
</reference>
<feature type="transmembrane region" description="Helical" evidence="1">
    <location>
        <begin position="400"/>
        <end position="424"/>
    </location>
</feature>
<dbReference type="InterPro" id="IPR004158">
    <property type="entry name" value="DUF247_pln"/>
</dbReference>
<dbReference type="EMBL" id="AP006537">
    <property type="protein sequence ID" value="BAF98606.1"/>
    <property type="molecule type" value="Genomic_DNA"/>
</dbReference>
<keyword evidence="1" id="KW-0812">Transmembrane</keyword>
<dbReference type="Pfam" id="PF03140">
    <property type="entry name" value="DUF247"/>
    <property type="match status" value="1"/>
</dbReference>
<reference evidence="2" key="1">
    <citation type="journal article" date="2003" name="Nature">
        <title>Plant recognition of symbiotic bacteria requires two LysM receptor-like kinases.</title>
        <authorList>
            <person name="Radutoiu S."/>
            <person name="Madsen L.H."/>
            <person name="Madsen E.B."/>
            <person name="Felle H.H."/>
            <person name="Umehara Y."/>
            <person name="Gronlund M."/>
            <person name="Sato S."/>
            <person name="Nakamura Y."/>
            <person name="Tabata S."/>
            <person name="Sandal N."/>
            <person name="Stougaard J."/>
        </authorList>
    </citation>
    <scope>NUCLEOTIDE SEQUENCE</scope>
</reference>
<dbReference type="PANTHER" id="PTHR31170:SF18">
    <property type="entry name" value="(WILD MALAYSIAN BANANA) HYPOTHETICAL PROTEIN"/>
    <property type="match status" value="1"/>
</dbReference>
<evidence type="ECO:0000313" key="2">
    <source>
        <dbReference type="EMBL" id="BAF98606.1"/>
    </source>
</evidence>
<evidence type="ECO:0000256" key="1">
    <source>
        <dbReference type="SAM" id="Phobius"/>
    </source>
</evidence>
<gene>
    <name evidence="2" type="primary">CM0545.450.nc</name>
</gene>
<organism evidence="2">
    <name type="scientific">Lotus japonicus</name>
    <name type="common">Lotus corniculatus var. japonicus</name>
    <dbReference type="NCBI Taxonomy" id="34305"/>
    <lineage>
        <taxon>Eukaryota</taxon>
        <taxon>Viridiplantae</taxon>
        <taxon>Streptophyta</taxon>
        <taxon>Embryophyta</taxon>
        <taxon>Tracheophyta</taxon>
        <taxon>Spermatophyta</taxon>
        <taxon>Magnoliopsida</taxon>
        <taxon>eudicotyledons</taxon>
        <taxon>Gunneridae</taxon>
        <taxon>Pentapetalae</taxon>
        <taxon>rosids</taxon>
        <taxon>fabids</taxon>
        <taxon>Fabales</taxon>
        <taxon>Fabaceae</taxon>
        <taxon>Papilionoideae</taxon>
        <taxon>50 kb inversion clade</taxon>
        <taxon>NPAAA clade</taxon>
        <taxon>Hologalegina</taxon>
        <taxon>robinioid clade</taxon>
        <taxon>Loteae</taxon>
        <taxon>Lotus</taxon>
    </lineage>
</organism>
<dbReference type="PANTHER" id="PTHR31170">
    <property type="entry name" value="BNAC04G53230D PROTEIN"/>
    <property type="match status" value="1"/>
</dbReference>
<dbReference type="AlphaFoldDB" id="B0BLB7"/>
<accession>B0BLB7</accession>
<keyword evidence="1" id="KW-1133">Transmembrane helix</keyword>
<proteinExistence type="predicted"/>
<sequence length="429" mass="49779">MEWAIQIDEELKSHDPSIEKELWDRHCIYKVPSCVKELNKRAYTPKMASFGPYHHGEEHLKAMEEHKHRALLYFLKRCQKPIGSVLQRMDQVVQELRNSYKPLDPIWVEDTPKFLQLMILDGCFMLEIFRVNHNINDYADNDPVFGNIYVRLNLKCDMSLLENQLPMKVLHTLLEFETGQTQEDEWLNEKIARFIYPLAFGKEPIPSFDMGVPEIGNIEPDGAEGGENMDSSYVPYFSETERPVVELREAGILFEKNQTGSLNDIYFDSHRGVLTLPTLRVDDTMESKLLNLMAFERLHPGLHPGAGNKITSYVYFMDFIIDTEKDIAILEQKGILINRLGSDKALARMFNSISKEIIVDRVDSRVVWIHLVLEDISDYCKKPWNNWRANLIQTYFRNPWATISLVAAIFLFALTTLQTVYTIAQFYDG</sequence>
<name>B0BLB7_LOTJA</name>